<name>A0AA90ZZ92_9BACT</name>
<gene>
    <name evidence="3" type="ORF">F7D71_01810</name>
</gene>
<comment type="caution">
    <text evidence="3">The sequence shown here is derived from an EMBL/GenBank/DDBJ whole genome shotgun (WGS) entry which is preliminary data.</text>
</comment>
<keyword evidence="2" id="KW-0812">Transmembrane</keyword>
<evidence type="ECO:0000313" key="4">
    <source>
        <dbReference type="Proteomes" id="UP000423156"/>
    </source>
</evidence>
<evidence type="ECO:0000256" key="2">
    <source>
        <dbReference type="SAM" id="Phobius"/>
    </source>
</evidence>
<feature type="transmembrane region" description="Helical" evidence="2">
    <location>
        <begin position="386"/>
        <end position="406"/>
    </location>
</feature>
<dbReference type="EMBL" id="VZBZ01000012">
    <property type="protein sequence ID" value="MQN76624.1"/>
    <property type="molecule type" value="Genomic_DNA"/>
</dbReference>
<keyword evidence="2" id="KW-1133">Transmembrane helix</keyword>
<evidence type="ECO:0000313" key="3">
    <source>
        <dbReference type="EMBL" id="MQN76624.1"/>
    </source>
</evidence>
<dbReference type="InterPro" id="IPR011990">
    <property type="entry name" value="TPR-like_helical_dom_sf"/>
</dbReference>
<dbReference type="Proteomes" id="UP000423156">
    <property type="component" value="Unassembled WGS sequence"/>
</dbReference>
<accession>A0AA90ZZ92</accession>
<keyword evidence="1" id="KW-0175">Coiled coil</keyword>
<evidence type="ECO:0000256" key="1">
    <source>
        <dbReference type="SAM" id="Coils"/>
    </source>
</evidence>
<feature type="coiled-coil region" evidence="1">
    <location>
        <begin position="410"/>
        <end position="477"/>
    </location>
</feature>
<protein>
    <submittedName>
        <fullName evidence="3">Uncharacterized protein</fullName>
    </submittedName>
</protein>
<proteinExistence type="predicted"/>
<keyword evidence="2" id="KW-0472">Membrane</keyword>
<dbReference type="RefSeq" id="WP_153091630.1">
    <property type="nucleotide sequence ID" value="NZ_CP152352.1"/>
</dbReference>
<organism evidence="3 4">
    <name type="scientific">Segatella copri</name>
    <dbReference type="NCBI Taxonomy" id="165179"/>
    <lineage>
        <taxon>Bacteria</taxon>
        <taxon>Pseudomonadati</taxon>
        <taxon>Bacteroidota</taxon>
        <taxon>Bacteroidia</taxon>
        <taxon>Bacteroidales</taxon>
        <taxon>Prevotellaceae</taxon>
        <taxon>Segatella</taxon>
    </lineage>
</organism>
<reference evidence="4" key="1">
    <citation type="submission" date="2019-09" db="EMBL/GenBank/DDBJ databases">
        <title>Distinct polysaccharide growth profiles of human intestinal Prevotella copri isolates.</title>
        <authorList>
            <person name="Fehlner-Peach H."/>
            <person name="Magnabosco C."/>
            <person name="Raghavan V."/>
            <person name="Scher J.U."/>
            <person name="Tett A."/>
            <person name="Cox L.M."/>
            <person name="Gottsegen C."/>
            <person name="Watters A."/>
            <person name="Wiltshire- Gordon J.D."/>
            <person name="Segata N."/>
            <person name="Bonneau R."/>
            <person name="Littman D.R."/>
        </authorList>
    </citation>
    <scope>NUCLEOTIDE SEQUENCE [LARGE SCALE GENOMIC DNA]</scope>
    <source>
        <strain evidence="4">BU41712</strain>
    </source>
</reference>
<dbReference type="Gene3D" id="1.25.40.10">
    <property type="entry name" value="Tetratricopeptide repeat domain"/>
    <property type="match status" value="1"/>
</dbReference>
<dbReference type="SUPFAM" id="SSF48452">
    <property type="entry name" value="TPR-like"/>
    <property type="match status" value="1"/>
</dbReference>
<sequence>MFKYKKSRLSAFFAAINIVLADIGGKKTTYIISFRAKSIIIMSISVVMLVACERHASTSEQMDIAEKLMNTKPDSALTILNSIHASGFKGKDAARYALLKSMALDKNCIDTTTFDILEPAIDYYIKNGTPDEQFRTYYYQGRIYQNQGDDDSAMLSFMNACDLKQAVTDSLLLAHTFVAQGTLYLKQYKTKEFIQNNMAAAKLYGAIGRDLLEIKSYTNAIDGYVMLNNKTAADSLISICVPLVQKNQDGEAYLFPSLLSYTVEFCTPADIKSFLDQNQDLDLTKDDKMNFAQGYSKIGDYGKAMKLLSEITPDRFTLDSLKYASVKIDVLEKQGNYEQALNLYKDYSAMLERYQKELLSHDLLFADKKHQLEIKSLVEIKGRDRIILYALCGIFGLIMLVGWLYYRGHLNRAKRILAEKENENLKLGQENLRKEKEKVELERDKKVLETVNLKLEIAQLENERNHLKNLQREQQELAKPIQNVIKKRLDILNGLLAKEITQNDCYAEPYNKWIETLHNDKQKFMDSTRLAFAASHPKFMEYLEQHGLSMYEINYLCLYAIGLRGKEVGNYIQIKRHYIISHEIRKKLGIDEHETNIGLYIRKLMRNLEK</sequence>
<dbReference type="AlphaFoldDB" id="A0AA90ZZ92"/>